<sequence>MSIDSAGPESVISEIKDGIATVTVNRPQAYNALDEEAVYAIGRHLDEILLDTRVRVILLRGEGPAFGTGADLNWLHPQDGGAPGRVDRTLRVLNPLMQRLRAAPAIVVASVHGIVAGGSLGLMNMADLVIAASNTRFSLAYARIGVTPDVGASFLLPRLLGERRALELMLLAEPFDAARAQSLGLVNFVVPPERLPEETRALVQRLRAGAAHALARTKALAYAAADCELGTQLEAERRELMAAAAGPDLQEGVAAFSAKRAARFA</sequence>
<keyword evidence="3" id="KW-1185">Reference proteome</keyword>
<proteinExistence type="inferred from homology"/>
<accession>A0A1H9GBN9</accession>
<dbReference type="SUPFAM" id="SSF52096">
    <property type="entry name" value="ClpP/crotonase"/>
    <property type="match status" value="1"/>
</dbReference>
<dbReference type="InterPro" id="IPR051683">
    <property type="entry name" value="Enoyl-CoA_Hydratase/Isomerase"/>
</dbReference>
<dbReference type="OrthoDB" id="9807606at2"/>
<dbReference type="STRING" id="489703.SAMN04488038_10715"/>
<dbReference type="Proteomes" id="UP000199233">
    <property type="component" value="Unassembled WGS sequence"/>
</dbReference>
<dbReference type="EMBL" id="FOFS01000007">
    <property type="protein sequence ID" value="SEQ47595.1"/>
    <property type="molecule type" value="Genomic_DNA"/>
</dbReference>
<name>A0A1H9GBN9_9GAMM</name>
<reference evidence="3" key="1">
    <citation type="submission" date="2016-10" db="EMBL/GenBank/DDBJ databases">
        <authorList>
            <person name="Varghese N."/>
            <person name="Submissions S."/>
        </authorList>
    </citation>
    <scope>NUCLEOTIDE SEQUENCE [LARGE SCALE GENOMIC DNA]</scope>
    <source>
        <strain evidence="3">DSM 25927</strain>
    </source>
</reference>
<dbReference type="InterPro" id="IPR001753">
    <property type="entry name" value="Enoyl-CoA_hydra/iso"/>
</dbReference>
<evidence type="ECO:0000313" key="3">
    <source>
        <dbReference type="Proteomes" id="UP000199233"/>
    </source>
</evidence>
<evidence type="ECO:0000256" key="1">
    <source>
        <dbReference type="ARBA" id="ARBA00005254"/>
    </source>
</evidence>
<evidence type="ECO:0000313" key="2">
    <source>
        <dbReference type="EMBL" id="SEQ47595.1"/>
    </source>
</evidence>
<comment type="similarity">
    <text evidence="1">Belongs to the enoyl-CoA hydratase/isomerase family.</text>
</comment>
<dbReference type="AlphaFoldDB" id="A0A1H9GBN9"/>
<dbReference type="InterPro" id="IPR029045">
    <property type="entry name" value="ClpP/crotonase-like_dom_sf"/>
</dbReference>
<dbReference type="Pfam" id="PF00378">
    <property type="entry name" value="ECH_1"/>
    <property type="match status" value="1"/>
</dbReference>
<dbReference type="PANTHER" id="PTHR42964:SF1">
    <property type="entry name" value="POLYKETIDE BIOSYNTHESIS ENOYL-COA HYDRATASE PKSH-RELATED"/>
    <property type="match status" value="1"/>
</dbReference>
<keyword evidence="2" id="KW-0413">Isomerase</keyword>
<dbReference type="GO" id="GO:0016853">
    <property type="term" value="F:isomerase activity"/>
    <property type="evidence" value="ECO:0007669"/>
    <property type="project" value="UniProtKB-KW"/>
</dbReference>
<protein>
    <submittedName>
        <fullName evidence="2">2-(1,2-epoxy-1,2-dihydrophenyl)acetyl-CoA isomerase</fullName>
    </submittedName>
</protein>
<dbReference type="CDD" id="cd06558">
    <property type="entry name" value="crotonase-like"/>
    <property type="match status" value="1"/>
</dbReference>
<dbReference type="RefSeq" id="WP_093285181.1">
    <property type="nucleotide sequence ID" value="NZ_FOFS01000007.1"/>
</dbReference>
<dbReference type="PANTHER" id="PTHR42964">
    <property type="entry name" value="ENOYL-COA HYDRATASE"/>
    <property type="match status" value="1"/>
</dbReference>
<dbReference type="Gene3D" id="3.90.226.10">
    <property type="entry name" value="2-enoyl-CoA Hydratase, Chain A, domain 1"/>
    <property type="match status" value="1"/>
</dbReference>
<gene>
    <name evidence="2" type="ORF">SAMN04488038_10715</name>
</gene>
<organism evidence="2 3">
    <name type="scientific">Solimonas aquatica</name>
    <dbReference type="NCBI Taxonomy" id="489703"/>
    <lineage>
        <taxon>Bacteria</taxon>
        <taxon>Pseudomonadati</taxon>
        <taxon>Pseudomonadota</taxon>
        <taxon>Gammaproteobacteria</taxon>
        <taxon>Nevskiales</taxon>
        <taxon>Nevskiaceae</taxon>
        <taxon>Solimonas</taxon>
    </lineage>
</organism>